<accession>A0A371YKA9</accession>
<dbReference type="EMBL" id="JBHRSF010000035">
    <property type="protein sequence ID" value="MFC2995727.1"/>
    <property type="molecule type" value="Genomic_DNA"/>
</dbReference>
<feature type="chain" id="PRO_5016729823" evidence="2">
    <location>
        <begin position="22"/>
        <end position="120"/>
    </location>
</feature>
<dbReference type="InterPro" id="IPR005220">
    <property type="entry name" value="CarO-like"/>
</dbReference>
<dbReference type="OrthoDB" id="598245at2"/>
<protein>
    <submittedName>
        <fullName evidence="4">DNA-binding protein</fullName>
    </submittedName>
    <submittedName>
        <fullName evidence="3">NirD/YgiW/YdeI family stress tolerance protein</fullName>
    </submittedName>
</protein>
<dbReference type="Pfam" id="PF04076">
    <property type="entry name" value="BOF"/>
    <property type="match status" value="1"/>
</dbReference>
<reference evidence="6" key="3">
    <citation type="journal article" date="2019" name="Int. J. Syst. Evol. Microbiol.">
        <title>The Global Catalogue of Microorganisms (GCM) 10K type strain sequencing project: providing services to taxonomists for standard genome sequencing and annotation.</title>
        <authorList>
            <consortium name="The Broad Institute Genomics Platform"/>
            <consortium name="The Broad Institute Genome Sequencing Center for Infectious Disease"/>
            <person name="Wu L."/>
            <person name="Ma J."/>
        </authorList>
    </citation>
    <scope>NUCLEOTIDE SEQUENCE [LARGE SCALE GENOMIC DNA]</scope>
    <source>
        <strain evidence="6">KCTC 62575</strain>
    </source>
</reference>
<dbReference type="AlphaFoldDB" id="A0A371YKA9"/>
<dbReference type="Proteomes" id="UP000240957">
    <property type="component" value="Unassembled WGS sequence"/>
</dbReference>
<keyword evidence="6" id="KW-1185">Reference proteome</keyword>
<dbReference type="InterPro" id="IPR036700">
    <property type="entry name" value="BOBF_sf"/>
</dbReference>
<evidence type="ECO:0000313" key="6">
    <source>
        <dbReference type="Proteomes" id="UP001595455"/>
    </source>
</evidence>
<organism evidence="4 5">
    <name type="scientific">Acinetobacter sichuanensis</name>
    <dbReference type="NCBI Taxonomy" id="2136183"/>
    <lineage>
        <taxon>Bacteria</taxon>
        <taxon>Pseudomonadati</taxon>
        <taxon>Pseudomonadota</taxon>
        <taxon>Gammaproteobacteria</taxon>
        <taxon>Moraxellales</taxon>
        <taxon>Moraxellaceae</taxon>
        <taxon>Acinetobacter</taxon>
    </lineage>
</organism>
<keyword evidence="4" id="KW-0238">DNA-binding</keyword>
<dbReference type="RefSeq" id="WP_107009864.1">
    <property type="nucleotide sequence ID" value="NZ_JBHRSF010000035.1"/>
</dbReference>
<keyword evidence="1 2" id="KW-0732">Signal</keyword>
<proteinExistence type="predicted"/>
<evidence type="ECO:0000313" key="4">
    <source>
        <dbReference type="EMBL" id="RFC81892.1"/>
    </source>
</evidence>
<dbReference type="PANTHER" id="PTHR36571">
    <property type="entry name" value="PROTEIN YGIW"/>
    <property type="match status" value="1"/>
</dbReference>
<gene>
    <name evidence="3" type="ORF">ACFODO_10670</name>
    <name evidence="4" type="ORF">C9E89_019345</name>
</gene>
<dbReference type="EMBL" id="PYIX02000051">
    <property type="protein sequence ID" value="RFC81892.1"/>
    <property type="molecule type" value="Genomic_DNA"/>
</dbReference>
<reference evidence="4 5" key="2">
    <citation type="submission" date="2018-08" db="EMBL/GenBank/DDBJ databases">
        <title>The draft genome of Acinetobacter sichuanensis strain WCHAc060041.</title>
        <authorList>
            <person name="Qin J."/>
            <person name="Feng Y."/>
            <person name="Zong Z."/>
        </authorList>
    </citation>
    <scope>NUCLEOTIDE SEQUENCE [LARGE SCALE GENOMIC DNA]</scope>
    <source>
        <strain evidence="4 5">WCHAc060041</strain>
    </source>
</reference>
<reference evidence="3" key="4">
    <citation type="submission" date="2024-09" db="EMBL/GenBank/DDBJ databases">
        <authorList>
            <person name="Sun Q."/>
            <person name="Mori K."/>
        </authorList>
    </citation>
    <scope>NUCLEOTIDE SEQUENCE</scope>
    <source>
        <strain evidence="3">KCTC 62575</strain>
    </source>
</reference>
<dbReference type="Gene3D" id="2.40.50.200">
    <property type="entry name" value="Bacterial OB-fold"/>
    <property type="match status" value="1"/>
</dbReference>
<dbReference type="SUPFAM" id="SSF101756">
    <property type="entry name" value="Hypothetical protein YgiW"/>
    <property type="match status" value="1"/>
</dbReference>
<dbReference type="NCBIfam" id="NF033674">
    <property type="entry name" value="stress_OB_fold"/>
    <property type="match status" value="1"/>
</dbReference>
<dbReference type="GO" id="GO:0003677">
    <property type="term" value="F:DNA binding"/>
    <property type="evidence" value="ECO:0007669"/>
    <property type="project" value="UniProtKB-KW"/>
</dbReference>
<reference evidence="3" key="1">
    <citation type="journal article" date="2014" name="Int. J. Syst. Evol. Microbiol.">
        <title>Complete genome of a new Firmicutes species belonging to the dominant human colonic microbiota ('Ruminococcus bicirculans') reveals two chromosomes and a selective capacity to utilize plant glucans.</title>
        <authorList>
            <consortium name="NISC Comparative Sequencing Program"/>
            <person name="Wegmann U."/>
            <person name="Louis P."/>
            <person name="Goesmann A."/>
            <person name="Henrissat B."/>
            <person name="Duncan S.H."/>
            <person name="Flint H.J."/>
        </authorList>
    </citation>
    <scope>NUCLEOTIDE SEQUENCE</scope>
    <source>
        <strain evidence="3">KCTC 62575</strain>
    </source>
</reference>
<comment type="caution">
    <text evidence="4">The sequence shown here is derived from an EMBL/GenBank/DDBJ whole genome shotgun (WGS) entry which is preliminary data.</text>
</comment>
<dbReference type="PANTHER" id="PTHR36571:SF1">
    <property type="entry name" value="PROTEIN YGIW"/>
    <property type="match status" value="1"/>
</dbReference>
<sequence length="120" mass="13051">MKKSPLLLSVILLGLTANVWAGKDDHVIIQEAAKNQLTVGQALKAKDETAVTLTGKIVRKTKAEHYELKDHTGTINIEVDDDLVSAAKLKAGTQVKVIGEVDTHRYKPTDIDVVTVEILP</sequence>
<name>A0A371YKA9_9GAMM</name>
<feature type="signal peptide" evidence="2">
    <location>
        <begin position="1"/>
        <end position="21"/>
    </location>
</feature>
<evidence type="ECO:0000313" key="5">
    <source>
        <dbReference type="Proteomes" id="UP000240957"/>
    </source>
</evidence>
<dbReference type="Proteomes" id="UP001595455">
    <property type="component" value="Unassembled WGS sequence"/>
</dbReference>
<evidence type="ECO:0000313" key="3">
    <source>
        <dbReference type="EMBL" id="MFC2995727.1"/>
    </source>
</evidence>
<evidence type="ECO:0000256" key="2">
    <source>
        <dbReference type="SAM" id="SignalP"/>
    </source>
</evidence>
<evidence type="ECO:0000256" key="1">
    <source>
        <dbReference type="ARBA" id="ARBA00022729"/>
    </source>
</evidence>